<gene>
    <name evidence="1" type="ORF">KHA94_16280</name>
</gene>
<organism evidence="1 2">
    <name type="scientific">Cytobacillus citreus</name>
    <dbReference type="NCBI Taxonomy" id="2833586"/>
    <lineage>
        <taxon>Bacteria</taxon>
        <taxon>Bacillati</taxon>
        <taxon>Bacillota</taxon>
        <taxon>Bacilli</taxon>
        <taxon>Bacillales</taxon>
        <taxon>Bacillaceae</taxon>
        <taxon>Cytobacillus</taxon>
    </lineage>
</organism>
<dbReference type="Proteomes" id="UP000681027">
    <property type="component" value="Unassembled WGS sequence"/>
</dbReference>
<evidence type="ECO:0000313" key="1">
    <source>
        <dbReference type="EMBL" id="MBS4191748.1"/>
    </source>
</evidence>
<keyword evidence="2" id="KW-1185">Reference proteome</keyword>
<name>A0ABS5NX71_9BACI</name>
<comment type="caution">
    <text evidence="1">The sequence shown here is derived from an EMBL/GenBank/DDBJ whole genome shotgun (WGS) entry which is preliminary data.</text>
</comment>
<evidence type="ECO:0000313" key="2">
    <source>
        <dbReference type="Proteomes" id="UP000681027"/>
    </source>
</evidence>
<proteinExistence type="predicted"/>
<dbReference type="EMBL" id="JAGYPM010000003">
    <property type="protein sequence ID" value="MBS4191748.1"/>
    <property type="molecule type" value="Genomic_DNA"/>
</dbReference>
<dbReference type="RefSeq" id="WP_213103160.1">
    <property type="nucleotide sequence ID" value="NZ_JAGYPM010000003.1"/>
</dbReference>
<accession>A0ABS5NX71</accession>
<sequence>MKYIVLKDFYDRFDNMKINQEKHEHTPPNEERANQLIKLGFIKVVEDDSDTGNPIDLDSNVEKIKEAVTAELSKEKLEVLLKMEVEGKKRKTVIEHIESLLKGDSDGKPSE</sequence>
<reference evidence="1 2" key="1">
    <citation type="submission" date="2021-05" db="EMBL/GenBank/DDBJ databases">
        <title>Novel Bacillus species.</title>
        <authorList>
            <person name="Liu G."/>
        </authorList>
    </citation>
    <scope>NUCLEOTIDE SEQUENCE [LARGE SCALE GENOMIC DNA]</scope>
    <source>
        <strain evidence="1 2">FJAT-49705</strain>
    </source>
</reference>
<protein>
    <submittedName>
        <fullName evidence="1">Uncharacterized protein</fullName>
    </submittedName>
</protein>